<feature type="compositionally biased region" description="Pro residues" evidence="1">
    <location>
        <begin position="177"/>
        <end position="196"/>
    </location>
</feature>
<accession>A0AAD3NGM0</accession>
<proteinExistence type="predicted"/>
<evidence type="ECO:0000313" key="3">
    <source>
        <dbReference type="Proteomes" id="UP001279410"/>
    </source>
</evidence>
<gene>
    <name evidence="2" type="ORF">AKAME5_002207700</name>
</gene>
<dbReference type="EMBL" id="BRZM01000428">
    <property type="protein sequence ID" value="GLD70759.1"/>
    <property type="molecule type" value="Genomic_DNA"/>
</dbReference>
<evidence type="ECO:0000256" key="1">
    <source>
        <dbReference type="SAM" id="MobiDB-lite"/>
    </source>
</evidence>
<keyword evidence="2" id="KW-0813">Transport</keyword>
<keyword evidence="3" id="KW-1185">Reference proteome</keyword>
<feature type="compositionally biased region" description="Polar residues" evidence="1">
    <location>
        <begin position="1"/>
        <end position="10"/>
    </location>
</feature>
<comment type="caution">
    <text evidence="2">The sequence shown here is derived from an EMBL/GenBank/DDBJ whole genome shotgun (WGS) entry which is preliminary data.</text>
</comment>
<feature type="compositionally biased region" description="Basic and acidic residues" evidence="1">
    <location>
        <begin position="209"/>
        <end position="218"/>
    </location>
</feature>
<sequence>MNGCRSSARQRSNHSETRRSRGCGIGTRELSISTKSPTKSKEAANRAETQTLLFLACRPRPLLTTETALTTAARQSLQELPCLSQPTRRPVHSGDPLPLASYDTAQRPSHRGSEPNTGQPAHLQQDPWAPASSQQQQQQPPPPPPPQSEKQPVFPSCHCSFSEQEASLSQTQHHPVDPLPPQPSPPFQPPIPPPPTSSSSSLLFSGNPKRGEAAMKDH</sequence>
<protein>
    <submittedName>
        <fullName evidence="2">Small conductance calcium-activated potassium channel protein 1a isoform X1</fullName>
    </submittedName>
</protein>
<dbReference type="Proteomes" id="UP001279410">
    <property type="component" value="Unassembled WGS sequence"/>
</dbReference>
<reference evidence="2" key="1">
    <citation type="submission" date="2022-08" db="EMBL/GenBank/DDBJ databases">
        <title>Genome sequencing of akame (Lates japonicus).</title>
        <authorList>
            <person name="Hashiguchi Y."/>
            <person name="Takahashi H."/>
        </authorList>
    </citation>
    <scope>NUCLEOTIDE SEQUENCE</scope>
    <source>
        <strain evidence="2">Kochi</strain>
    </source>
</reference>
<feature type="region of interest" description="Disordered" evidence="1">
    <location>
        <begin position="1"/>
        <end position="46"/>
    </location>
</feature>
<dbReference type="AlphaFoldDB" id="A0AAD3NGM0"/>
<keyword evidence="2" id="KW-0407">Ion channel</keyword>
<organism evidence="2 3">
    <name type="scientific">Lates japonicus</name>
    <name type="common">Japanese lates</name>
    <dbReference type="NCBI Taxonomy" id="270547"/>
    <lineage>
        <taxon>Eukaryota</taxon>
        <taxon>Metazoa</taxon>
        <taxon>Chordata</taxon>
        <taxon>Craniata</taxon>
        <taxon>Vertebrata</taxon>
        <taxon>Euteleostomi</taxon>
        <taxon>Actinopterygii</taxon>
        <taxon>Neopterygii</taxon>
        <taxon>Teleostei</taxon>
        <taxon>Neoteleostei</taxon>
        <taxon>Acanthomorphata</taxon>
        <taxon>Carangaria</taxon>
        <taxon>Carangaria incertae sedis</taxon>
        <taxon>Centropomidae</taxon>
        <taxon>Lates</taxon>
    </lineage>
</organism>
<feature type="compositionally biased region" description="Polar residues" evidence="1">
    <location>
        <begin position="159"/>
        <end position="173"/>
    </location>
</feature>
<dbReference type="GO" id="GO:0034220">
    <property type="term" value="P:monoatomic ion transmembrane transport"/>
    <property type="evidence" value="ECO:0007669"/>
    <property type="project" value="UniProtKB-KW"/>
</dbReference>
<name>A0AAD3NGM0_LATJO</name>
<evidence type="ECO:0000313" key="2">
    <source>
        <dbReference type="EMBL" id="GLD70759.1"/>
    </source>
</evidence>
<feature type="region of interest" description="Disordered" evidence="1">
    <location>
        <begin position="80"/>
        <end position="218"/>
    </location>
</feature>
<feature type="compositionally biased region" description="Low complexity" evidence="1">
    <location>
        <begin position="124"/>
        <end position="138"/>
    </location>
</feature>
<keyword evidence="2" id="KW-0406">Ion transport</keyword>